<comment type="caution">
    <text evidence="3">The sequence shown here is derived from an EMBL/GenBank/DDBJ whole genome shotgun (WGS) entry which is preliminary data.</text>
</comment>
<evidence type="ECO:0000256" key="1">
    <source>
        <dbReference type="ARBA" id="ARBA00022448"/>
    </source>
</evidence>
<dbReference type="GO" id="GO:0006623">
    <property type="term" value="P:protein targeting to vacuole"/>
    <property type="evidence" value="ECO:0007669"/>
    <property type="project" value="TreeGrafter"/>
</dbReference>
<dbReference type="GO" id="GO:0045053">
    <property type="term" value="P:protein retention in Golgi apparatus"/>
    <property type="evidence" value="ECO:0007669"/>
    <property type="project" value="TreeGrafter"/>
</dbReference>
<dbReference type="PANTHER" id="PTHR16166">
    <property type="entry name" value="VACUOLAR PROTEIN SORTING-ASSOCIATED PROTEIN VPS13"/>
    <property type="match status" value="1"/>
</dbReference>
<keyword evidence="4" id="KW-1185">Reference proteome</keyword>
<dbReference type="AlphaFoldDB" id="A0A9N7RD34"/>
<gene>
    <name evidence="3" type="ORF">SHERM_21712</name>
</gene>
<evidence type="ECO:0000313" key="3">
    <source>
        <dbReference type="EMBL" id="CAA0824812.1"/>
    </source>
</evidence>
<dbReference type="PANTHER" id="PTHR16166:SF143">
    <property type="entry name" value="PROTEIN SORTING-ASSOCIATED PROTEIN, PUTATIVE (DUF1162)-RELATED"/>
    <property type="match status" value="1"/>
</dbReference>
<proteinExistence type="predicted"/>
<keyword evidence="1" id="KW-0813">Transport</keyword>
<protein>
    <recommendedName>
        <fullName evidence="2">Chorein N-terminal domain-containing protein</fullName>
    </recommendedName>
</protein>
<dbReference type="InterPro" id="IPR026847">
    <property type="entry name" value="VPS13"/>
</dbReference>
<dbReference type="OrthoDB" id="1305776at2759"/>
<feature type="domain" description="Chorein N-terminal" evidence="2">
    <location>
        <begin position="1"/>
        <end position="260"/>
    </location>
</feature>
<organism evidence="3 4">
    <name type="scientific">Striga hermonthica</name>
    <name type="common">Purple witchweed</name>
    <name type="synonym">Buchnera hermonthica</name>
    <dbReference type="NCBI Taxonomy" id="68872"/>
    <lineage>
        <taxon>Eukaryota</taxon>
        <taxon>Viridiplantae</taxon>
        <taxon>Streptophyta</taxon>
        <taxon>Embryophyta</taxon>
        <taxon>Tracheophyta</taxon>
        <taxon>Spermatophyta</taxon>
        <taxon>Magnoliopsida</taxon>
        <taxon>eudicotyledons</taxon>
        <taxon>Gunneridae</taxon>
        <taxon>Pentapetalae</taxon>
        <taxon>asterids</taxon>
        <taxon>lamiids</taxon>
        <taxon>Lamiales</taxon>
        <taxon>Orobanchaceae</taxon>
        <taxon>Buchnereae</taxon>
        <taxon>Striga</taxon>
    </lineage>
</organism>
<name>A0A9N7RD34_STRHE</name>
<evidence type="ECO:0000259" key="2">
    <source>
        <dbReference type="Pfam" id="PF12624"/>
    </source>
</evidence>
<evidence type="ECO:0000313" key="4">
    <source>
        <dbReference type="Proteomes" id="UP001153555"/>
    </source>
</evidence>
<dbReference type="Pfam" id="PF12624">
    <property type="entry name" value="VPS13_N"/>
    <property type="match status" value="1"/>
</dbReference>
<sequence length="266" mass="30145">MFEGLVRQLILGYLGKYIKDIQKEQLKITLWNEEVLLENVELILEAFDYLQLPFTFRKGQVGKLSIKIPWKKLGWDPVIIILEDVFICVSQRVDKEWSVDAIDRRQHASKKAQLAAAELAKLSRRVCGNQAGKSFISYITAKILDSIQVSIRNVHILYRDTLSATEDILFGVKFSSLTILRQTAFGLSTANARRGQVNKLIEVQSLELYCDILNANNKSNTENADAFKSTEKENLEDTKYFSMLAPLNVSVSLSVKRSGKLLDDTP</sequence>
<dbReference type="Proteomes" id="UP001153555">
    <property type="component" value="Unassembled WGS sequence"/>
</dbReference>
<reference evidence="3" key="1">
    <citation type="submission" date="2019-12" db="EMBL/GenBank/DDBJ databases">
        <authorList>
            <person name="Scholes J."/>
        </authorList>
    </citation>
    <scope>NUCLEOTIDE SEQUENCE</scope>
</reference>
<dbReference type="EMBL" id="CACSLK010024787">
    <property type="protein sequence ID" value="CAA0824812.1"/>
    <property type="molecule type" value="Genomic_DNA"/>
</dbReference>
<accession>A0A9N7RD34</accession>
<dbReference type="InterPro" id="IPR026854">
    <property type="entry name" value="VPS13_N"/>
</dbReference>